<accession>A0A0A2T8I3</accession>
<evidence type="ECO:0008006" key="3">
    <source>
        <dbReference type="Google" id="ProtNLM"/>
    </source>
</evidence>
<dbReference type="RefSeq" id="WP_052111337.1">
    <property type="nucleotide sequence ID" value="NZ_AVBF01000037.1"/>
</dbReference>
<dbReference type="PANTHER" id="PTHR40051">
    <property type="entry name" value="IG HYPOTHETICAL 15966"/>
    <property type="match status" value="1"/>
</dbReference>
<dbReference type="STRING" id="1385514.N782_13965"/>
<comment type="caution">
    <text evidence="1">The sequence shown here is derived from an EMBL/GenBank/DDBJ whole genome shotgun (WGS) entry which is preliminary data.</text>
</comment>
<evidence type="ECO:0000313" key="2">
    <source>
        <dbReference type="Proteomes" id="UP000030147"/>
    </source>
</evidence>
<proteinExistence type="predicted"/>
<keyword evidence="2" id="KW-1185">Reference proteome</keyword>
<reference evidence="1 2" key="1">
    <citation type="journal article" date="2015" name="Stand. Genomic Sci.">
        <title>High quality draft genome sequence of the moderately halophilic bacterium Pontibacillus yanchengensis Y32(T) and comparison among Pontibacillus genomes.</title>
        <authorList>
            <person name="Huang J."/>
            <person name="Qiao Z.X."/>
            <person name="Tang J.W."/>
            <person name="Wang G."/>
        </authorList>
    </citation>
    <scope>NUCLEOTIDE SEQUENCE [LARGE SCALE GENOMIC DNA]</scope>
    <source>
        <strain evidence="1 2">Y32</strain>
    </source>
</reference>
<dbReference type="eggNOG" id="ENOG5033B0A">
    <property type="taxonomic scope" value="Bacteria"/>
</dbReference>
<dbReference type="OrthoDB" id="1644322at2"/>
<protein>
    <recommendedName>
        <fullName evidence="3">YolD-like protein</fullName>
    </recommendedName>
</protein>
<name>A0A0A2T8I3_9BACI</name>
<dbReference type="PANTHER" id="PTHR40051:SF1">
    <property type="entry name" value="YOLD-LIKE FAMILY PROTEIN"/>
    <property type="match status" value="1"/>
</dbReference>
<dbReference type="Proteomes" id="UP000030147">
    <property type="component" value="Unassembled WGS sequence"/>
</dbReference>
<sequence length="114" mass="13244">MKKEHLNDRGNIKWASMMLPEHVEKLKEMWREDERVEKGDLDEQQAAEIDFKLQLALKDDLTVGINYHNGFDYSFSKVKLLSIAHEKKTLYVVDQESKDKGEVSLHAISDVTII</sequence>
<dbReference type="EMBL" id="AVBF01000037">
    <property type="protein sequence ID" value="KGP72132.1"/>
    <property type="molecule type" value="Genomic_DNA"/>
</dbReference>
<dbReference type="Pfam" id="PF08863">
    <property type="entry name" value="YolD"/>
    <property type="match status" value="1"/>
</dbReference>
<gene>
    <name evidence="1" type="ORF">N782_13965</name>
</gene>
<organism evidence="1 2">
    <name type="scientific">Pontibacillus yanchengensis Y32</name>
    <dbReference type="NCBI Taxonomy" id="1385514"/>
    <lineage>
        <taxon>Bacteria</taxon>
        <taxon>Bacillati</taxon>
        <taxon>Bacillota</taxon>
        <taxon>Bacilli</taxon>
        <taxon>Bacillales</taxon>
        <taxon>Bacillaceae</taxon>
        <taxon>Pontibacillus</taxon>
    </lineage>
</organism>
<evidence type="ECO:0000313" key="1">
    <source>
        <dbReference type="EMBL" id="KGP72132.1"/>
    </source>
</evidence>
<dbReference type="InterPro" id="IPR014962">
    <property type="entry name" value="YolD"/>
</dbReference>
<dbReference type="AlphaFoldDB" id="A0A0A2T8I3"/>